<dbReference type="InterPro" id="IPR024513">
    <property type="entry name" value="DUF3334"/>
</dbReference>
<evidence type="ECO:0000313" key="2">
    <source>
        <dbReference type="EMBL" id="NEV60687.1"/>
    </source>
</evidence>
<dbReference type="SUPFAM" id="SSF103039">
    <property type="entry name" value="CheC-like"/>
    <property type="match status" value="1"/>
</dbReference>
<comment type="caution">
    <text evidence="2">The sequence shown here is derived from an EMBL/GenBank/DDBJ whole genome shotgun (WGS) entry which is preliminary data.</text>
</comment>
<reference evidence="2 3" key="1">
    <citation type="submission" date="2020-02" db="EMBL/GenBank/DDBJ databases">
        <title>Genome sequences of Thiorhodococcus mannitoliphagus and Thiorhodococcus minor, purple sulfur photosynthetic bacteria in the gammaproteobacterial family, Chromatiaceae.</title>
        <authorList>
            <person name="Aviles F.A."/>
            <person name="Meyer T.E."/>
            <person name="Kyndt J.A."/>
        </authorList>
    </citation>
    <scope>NUCLEOTIDE SEQUENCE [LARGE SCALE GENOMIC DNA]</scope>
    <source>
        <strain evidence="2 3">DSM 11518</strain>
    </source>
</reference>
<evidence type="ECO:0000313" key="3">
    <source>
        <dbReference type="Proteomes" id="UP000483379"/>
    </source>
</evidence>
<dbReference type="Gene3D" id="3.40.1550.10">
    <property type="entry name" value="CheC-like"/>
    <property type="match status" value="1"/>
</dbReference>
<dbReference type="Pfam" id="PF11813">
    <property type="entry name" value="DUF3334"/>
    <property type="match status" value="1"/>
</dbReference>
<evidence type="ECO:0000256" key="1">
    <source>
        <dbReference type="ARBA" id="ARBA00022500"/>
    </source>
</evidence>
<organism evidence="2 3">
    <name type="scientific">Thiorhodococcus minor</name>
    <dbReference type="NCBI Taxonomy" id="57489"/>
    <lineage>
        <taxon>Bacteria</taxon>
        <taxon>Pseudomonadati</taxon>
        <taxon>Pseudomonadota</taxon>
        <taxon>Gammaproteobacteria</taxon>
        <taxon>Chromatiales</taxon>
        <taxon>Chromatiaceae</taxon>
        <taxon>Thiorhodococcus</taxon>
    </lineage>
</organism>
<dbReference type="Proteomes" id="UP000483379">
    <property type="component" value="Unassembled WGS sequence"/>
</dbReference>
<dbReference type="GO" id="GO:0006935">
    <property type="term" value="P:chemotaxis"/>
    <property type="evidence" value="ECO:0007669"/>
    <property type="project" value="UniProtKB-KW"/>
</dbReference>
<proteinExistence type="predicted"/>
<keyword evidence="3" id="KW-1185">Reference proteome</keyword>
<protein>
    <submittedName>
        <fullName evidence="2">DUF3334 family protein</fullName>
    </submittedName>
</protein>
<dbReference type="EMBL" id="JAAIJQ010000004">
    <property type="protein sequence ID" value="NEV60687.1"/>
    <property type="molecule type" value="Genomic_DNA"/>
</dbReference>
<accession>A0A6M0JWK9</accession>
<dbReference type="AlphaFoldDB" id="A0A6M0JWK9"/>
<keyword evidence="1" id="KW-0145">Chemotaxis</keyword>
<dbReference type="InterPro" id="IPR028976">
    <property type="entry name" value="CheC-like_sf"/>
</dbReference>
<name>A0A6M0JWK9_9GAMM</name>
<sequence length="256" mass="28636">MRYQLHSSKSLVGPLIPRAAVAPAQQPDCRKETVAAKSKTLTTDDILVLLCGSVKKVLTTATQTDINYSPMVQKITRTCLRPDIGCFVLFDGGFSGLVIMNFCAQSAMEIYRAYMMSMGMPESELATQHTSDEVGNMLGELMNQIVGDFTGKVGHELMVSINQNQPKMLAINKEVLVSIDTNLDRAQARRVSFTTERRNVFYMELAMDKTEFIKLHDFEREEVDPDRIVEEASQRTVATTSREDVVDQDLLDELGI</sequence>
<gene>
    <name evidence="2" type="ORF">G3446_02055</name>
</gene>